<organism evidence="4 5">
    <name type="scientific">Bremia lactucae</name>
    <name type="common">Lettuce downy mildew</name>
    <dbReference type="NCBI Taxonomy" id="4779"/>
    <lineage>
        <taxon>Eukaryota</taxon>
        <taxon>Sar</taxon>
        <taxon>Stramenopiles</taxon>
        <taxon>Oomycota</taxon>
        <taxon>Peronosporomycetes</taxon>
        <taxon>Peronosporales</taxon>
        <taxon>Peronosporaceae</taxon>
        <taxon>Bremia</taxon>
    </lineage>
</organism>
<name>A0A976FQB5_BRELC</name>
<evidence type="ECO:0000256" key="2">
    <source>
        <dbReference type="ARBA" id="ARBA00023004"/>
    </source>
</evidence>
<keyword evidence="3" id="KW-0812">Transmembrane</keyword>
<dbReference type="GeneID" id="94347991"/>
<keyword evidence="3" id="KW-1133">Transmembrane helix</keyword>
<evidence type="ECO:0000313" key="5">
    <source>
        <dbReference type="Proteomes" id="UP000294530"/>
    </source>
</evidence>
<dbReference type="PANTHER" id="PTHR10869:SF226">
    <property type="entry name" value="PROLYL 4-HYDROXYLASE ALPHA SUBUNIT DOMAIN-CONTAINING PROTEIN"/>
    <property type="match status" value="1"/>
</dbReference>
<evidence type="ECO:0000256" key="3">
    <source>
        <dbReference type="SAM" id="Phobius"/>
    </source>
</evidence>
<dbReference type="GO" id="GO:0046872">
    <property type="term" value="F:metal ion binding"/>
    <property type="evidence" value="ECO:0007669"/>
    <property type="project" value="UniProtKB-KW"/>
</dbReference>
<dbReference type="GO" id="GO:0005783">
    <property type="term" value="C:endoplasmic reticulum"/>
    <property type="evidence" value="ECO:0007669"/>
    <property type="project" value="TreeGrafter"/>
</dbReference>
<gene>
    <name evidence="4" type="ORF">CCR75_004233</name>
</gene>
<dbReference type="PANTHER" id="PTHR10869">
    <property type="entry name" value="PROLYL 4-HYDROXYLASE ALPHA SUBUNIT"/>
    <property type="match status" value="1"/>
</dbReference>
<keyword evidence="1" id="KW-0479">Metal-binding</keyword>
<dbReference type="RefSeq" id="XP_067820467.1">
    <property type="nucleotide sequence ID" value="XM_067962320.1"/>
</dbReference>
<keyword evidence="2" id="KW-0408">Iron</keyword>
<protein>
    <recommendedName>
        <fullName evidence="6">Prolyl 4-hydroxylase alpha subunit domain-containing protein</fullName>
    </recommendedName>
</protein>
<keyword evidence="5" id="KW-1185">Reference proteome</keyword>
<dbReference type="KEGG" id="blac:94347991"/>
<dbReference type="InterPro" id="IPR045054">
    <property type="entry name" value="P4HA-like"/>
</dbReference>
<feature type="transmembrane region" description="Helical" evidence="3">
    <location>
        <begin position="46"/>
        <end position="65"/>
    </location>
</feature>
<reference evidence="4 5" key="1">
    <citation type="journal article" date="2021" name="Genome Biol.">
        <title>AFLAP: assembly-free linkage analysis pipeline using k-mers from genome sequencing data.</title>
        <authorList>
            <person name="Fletcher K."/>
            <person name="Zhang L."/>
            <person name="Gil J."/>
            <person name="Han R."/>
            <person name="Cavanaugh K."/>
            <person name="Michelmore R."/>
        </authorList>
    </citation>
    <scope>NUCLEOTIDE SEQUENCE [LARGE SCALE GENOMIC DNA]</scope>
    <source>
        <strain evidence="4 5">SF5</strain>
    </source>
</reference>
<dbReference type="EMBL" id="SHOA02000001">
    <property type="protein sequence ID" value="TDH70968.1"/>
    <property type="molecule type" value="Genomic_DNA"/>
</dbReference>
<evidence type="ECO:0000313" key="4">
    <source>
        <dbReference type="EMBL" id="TDH70968.1"/>
    </source>
</evidence>
<proteinExistence type="predicted"/>
<accession>A0A976FQB5</accession>
<dbReference type="GO" id="GO:0004656">
    <property type="term" value="F:procollagen-proline 4-dioxygenase activity"/>
    <property type="evidence" value="ECO:0007669"/>
    <property type="project" value="TreeGrafter"/>
</dbReference>
<dbReference type="FunFam" id="2.60.120.620:FF:000023">
    <property type="entry name" value="Transmembrane prolyl 4-hydroxylase"/>
    <property type="match status" value="1"/>
</dbReference>
<sequence length="709" mass="80961">MTKKNVIETGSNAISEESRTKTSCVDSLKLTKKSEAKASSDNFRKLLLIVSLAVVATAVGFTKYANVSLQLDGFHSLKDRFLGLVDSNPEMVLDKYKTDLTVIQVRHLVSDLQCSDLDYAPKTLNDGKVISVLQAMEAKEPMGSDRVFFMLNGANEGVYVSWNGNFECMGQAAEFAAARLGADRDVMANGVRLYNQLGWPVRNAKELLEAKQRVHILLDFQLWQWPGITKGHTYVLENGVTLTTLGISPKVFDVAFFFNQEEADKIIEIGLPQLNRSKVDSSNSSSIVSETRTSHTSFLPDSLFTRDFRKRSALVARLPSPSYTERMQLVRYGAGEFYRQHFDTFHSRDFVPKKKNPFVYDDYVVWTTWAADKLRSLDQEKVPEMFQEGGPLFPDANDTKIFPSVLLGLFCDYMNKTNRFQALYDPLQEEWIRTSLNNGTENIMEELMEETRRPTYLPQIIQTWEAKLGLGELHYTIPKFDMNAISLFFYWVRWAKERVEYLGDKVPAIARRGGTLYPKFTIAFQETLLGFILDDYSQGFIVRLTNVEWYDWMVFNRGRNNVLSKVLQVWPQFAELVIRTWETRVGIVPELRFSLPRYVQHFQPQRLVTLFLYLNNQTKAGGETVFPFSVDRFSNETIKRDGMTECSRGLAVPPIALHASLFYVQTPEGIPDTMSRHGGCPPQEGVKWGANSFMWDSDAEEGANLWTTK</sequence>
<dbReference type="Proteomes" id="UP000294530">
    <property type="component" value="Unassembled WGS sequence"/>
</dbReference>
<keyword evidence="3" id="KW-0472">Membrane</keyword>
<evidence type="ECO:0008006" key="6">
    <source>
        <dbReference type="Google" id="ProtNLM"/>
    </source>
</evidence>
<dbReference type="Gene3D" id="2.60.120.620">
    <property type="entry name" value="q2cbj1_9rhob like domain"/>
    <property type="match status" value="2"/>
</dbReference>
<evidence type="ECO:0000256" key="1">
    <source>
        <dbReference type="ARBA" id="ARBA00022723"/>
    </source>
</evidence>
<dbReference type="AlphaFoldDB" id="A0A976FQB5"/>
<dbReference type="OrthoDB" id="10259408at2759"/>
<comment type="caution">
    <text evidence="4">The sequence shown here is derived from an EMBL/GenBank/DDBJ whole genome shotgun (WGS) entry which is preliminary data.</text>
</comment>